<evidence type="ECO:0000256" key="5">
    <source>
        <dbReference type="SAM" id="Phobius"/>
    </source>
</evidence>
<feature type="transmembrane region" description="Helical" evidence="5">
    <location>
        <begin position="259"/>
        <end position="280"/>
    </location>
</feature>
<feature type="transmembrane region" description="Helical" evidence="5">
    <location>
        <begin position="292"/>
        <end position="308"/>
    </location>
</feature>
<keyword evidence="2 5" id="KW-0812">Transmembrane</keyword>
<feature type="domain" description="Major facilitator superfamily (MFS) profile" evidence="6">
    <location>
        <begin position="3"/>
        <end position="399"/>
    </location>
</feature>
<comment type="subcellular location">
    <subcellularLocation>
        <location evidence="1">Cell membrane</location>
        <topology evidence="1">Multi-pass membrane protein</topology>
    </subcellularLocation>
</comment>
<feature type="transmembrane region" description="Helical" evidence="5">
    <location>
        <begin position="314"/>
        <end position="335"/>
    </location>
</feature>
<dbReference type="CDD" id="cd17478">
    <property type="entry name" value="MFS_FsR"/>
    <property type="match status" value="1"/>
</dbReference>
<evidence type="ECO:0000259" key="6">
    <source>
        <dbReference type="PROSITE" id="PS50850"/>
    </source>
</evidence>
<feature type="transmembrane region" description="Helical" evidence="5">
    <location>
        <begin position="347"/>
        <end position="370"/>
    </location>
</feature>
<accession>A0A6B1DY51</accession>
<dbReference type="EMBL" id="VXPY01000122">
    <property type="protein sequence ID" value="MYD91996.1"/>
    <property type="molecule type" value="Genomic_DNA"/>
</dbReference>
<evidence type="ECO:0000256" key="2">
    <source>
        <dbReference type="ARBA" id="ARBA00022692"/>
    </source>
</evidence>
<feature type="transmembrane region" description="Helical" evidence="5">
    <location>
        <begin position="218"/>
        <end position="239"/>
    </location>
</feature>
<feature type="transmembrane region" description="Helical" evidence="5">
    <location>
        <begin position="85"/>
        <end position="103"/>
    </location>
</feature>
<evidence type="ECO:0000313" key="7">
    <source>
        <dbReference type="EMBL" id="MYD91996.1"/>
    </source>
</evidence>
<dbReference type="GO" id="GO:0005886">
    <property type="term" value="C:plasma membrane"/>
    <property type="evidence" value="ECO:0007669"/>
    <property type="project" value="UniProtKB-SubCell"/>
</dbReference>
<feature type="transmembrane region" description="Helical" evidence="5">
    <location>
        <begin position="376"/>
        <end position="396"/>
    </location>
</feature>
<dbReference type="PANTHER" id="PTHR43129:SF1">
    <property type="entry name" value="FOSMIDOMYCIN RESISTANCE PROTEIN"/>
    <property type="match status" value="1"/>
</dbReference>
<feature type="transmembrane region" description="Helical" evidence="5">
    <location>
        <begin position="56"/>
        <end position="78"/>
    </location>
</feature>
<reference evidence="7" key="1">
    <citation type="submission" date="2019-09" db="EMBL/GenBank/DDBJ databases">
        <title>Characterisation of the sponge microbiome using genome-centric metagenomics.</title>
        <authorList>
            <person name="Engelberts J.P."/>
            <person name="Robbins S.J."/>
            <person name="De Goeij J.M."/>
            <person name="Aranda M."/>
            <person name="Bell S.C."/>
            <person name="Webster N.S."/>
        </authorList>
    </citation>
    <scope>NUCLEOTIDE SEQUENCE</scope>
    <source>
        <strain evidence="7">SB0662_bin_9</strain>
    </source>
</reference>
<dbReference type="SUPFAM" id="SSF103473">
    <property type="entry name" value="MFS general substrate transporter"/>
    <property type="match status" value="1"/>
</dbReference>
<protein>
    <submittedName>
        <fullName evidence="7">MFS transporter</fullName>
    </submittedName>
</protein>
<dbReference type="PANTHER" id="PTHR43129">
    <property type="entry name" value="FOSMIDOMYCIN RESISTANCE PROTEIN"/>
    <property type="match status" value="1"/>
</dbReference>
<comment type="caution">
    <text evidence="7">The sequence shown here is derived from an EMBL/GenBank/DDBJ whole genome shotgun (WGS) entry which is preliminary data.</text>
</comment>
<dbReference type="PROSITE" id="PS50850">
    <property type="entry name" value="MFS"/>
    <property type="match status" value="1"/>
</dbReference>
<organism evidence="7">
    <name type="scientific">Caldilineaceae bacterium SB0662_bin_9</name>
    <dbReference type="NCBI Taxonomy" id="2605258"/>
    <lineage>
        <taxon>Bacteria</taxon>
        <taxon>Bacillati</taxon>
        <taxon>Chloroflexota</taxon>
        <taxon>Caldilineae</taxon>
        <taxon>Caldilineales</taxon>
        <taxon>Caldilineaceae</taxon>
    </lineage>
</organism>
<feature type="transmembrane region" description="Helical" evidence="5">
    <location>
        <begin position="173"/>
        <end position="193"/>
    </location>
</feature>
<evidence type="ECO:0000256" key="3">
    <source>
        <dbReference type="ARBA" id="ARBA00022989"/>
    </source>
</evidence>
<keyword evidence="3 5" id="KW-1133">Transmembrane helix</keyword>
<proteinExistence type="predicted"/>
<sequence length="415" mass="43969">MSAVASAWFSQRLDGVRVGYLGAVAFGHCSIDILNAAVAIFLTALVARFDLSNADLAWGITFYFVMASLPMPLFGILADRWNGRWLAQLGVLWTAVAFLFVPFIPTYPLLLVVLAVGALGSAAFHATGTRTASLSGGVHHGSFSTSIFFFLGQIGLSTGPIIAGVLIREFGLMGIAYMALAVLPMVAIMQYLLHRPMPPVRPVAVPNSKTTRNRAARVARSALVIAPTIFILYVVARSATLQNFMSLLPKYFADQGLDSAGYGARAGALVLGGSLGTLVGGLLDGRLRRKHLMMWSLWLSIPFLYLTLNQDGIYYYLSAALAGFISNTSHSVIVVQAQAMLPKREGLASGLALGVMFASGAVMTGVAGFFADIFTLRAVMYTLAFLPILAGALLLIPTRAPAPTPALAPSPGPAN</sequence>
<dbReference type="InterPro" id="IPR036259">
    <property type="entry name" value="MFS_trans_sf"/>
</dbReference>
<dbReference type="GO" id="GO:0022857">
    <property type="term" value="F:transmembrane transporter activity"/>
    <property type="evidence" value="ECO:0007669"/>
    <property type="project" value="InterPro"/>
</dbReference>
<gene>
    <name evidence="7" type="ORF">F4Y08_16980</name>
</gene>
<dbReference type="AlphaFoldDB" id="A0A6B1DY51"/>
<name>A0A6B1DY51_9CHLR</name>
<dbReference type="Pfam" id="PF07690">
    <property type="entry name" value="MFS_1"/>
    <property type="match status" value="1"/>
</dbReference>
<evidence type="ECO:0000256" key="1">
    <source>
        <dbReference type="ARBA" id="ARBA00004651"/>
    </source>
</evidence>
<feature type="transmembrane region" description="Helical" evidence="5">
    <location>
        <begin position="109"/>
        <end position="126"/>
    </location>
</feature>
<dbReference type="InterPro" id="IPR020846">
    <property type="entry name" value="MFS_dom"/>
</dbReference>
<feature type="transmembrane region" description="Helical" evidence="5">
    <location>
        <begin position="20"/>
        <end position="44"/>
    </location>
</feature>
<keyword evidence="4 5" id="KW-0472">Membrane</keyword>
<feature type="transmembrane region" description="Helical" evidence="5">
    <location>
        <begin position="147"/>
        <end position="167"/>
    </location>
</feature>
<dbReference type="InterPro" id="IPR011701">
    <property type="entry name" value="MFS"/>
</dbReference>
<dbReference type="Gene3D" id="1.20.1250.20">
    <property type="entry name" value="MFS general substrate transporter like domains"/>
    <property type="match status" value="2"/>
</dbReference>
<evidence type="ECO:0000256" key="4">
    <source>
        <dbReference type="ARBA" id="ARBA00023136"/>
    </source>
</evidence>